<accession>A0A2C9CX54</accession>
<protein>
    <submittedName>
        <fullName evidence="1">Uncharacterized protein</fullName>
    </submittedName>
</protein>
<evidence type="ECO:0000313" key="1">
    <source>
        <dbReference type="EMBL" id="SOK58381.1"/>
    </source>
</evidence>
<name>A0A2C9CX54_9CAUD</name>
<reference evidence="1" key="2">
    <citation type="submission" date="2017-10" db="EMBL/GenBank/DDBJ databases">
        <authorList>
            <person name="Banno H."/>
            <person name="Chua N.-H."/>
        </authorList>
    </citation>
    <scope>NUCLEOTIDE SEQUENCE [LARGE SCALE GENOMIC DNA]</scope>
</reference>
<reference evidence="2 4" key="3">
    <citation type="submission" date="2019-06" db="EMBL/GenBank/DDBJ databases">
        <authorList>
            <person name="Bower L."/>
            <person name="Leinonen R."/>
        </authorList>
    </citation>
    <scope>NUCLEOTIDE SEQUENCE [LARGE SCALE GENOMIC DNA]</scope>
</reference>
<dbReference type="GeneID" id="40100522"/>
<dbReference type="Proteomes" id="UP000240931">
    <property type="component" value="Segment"/>
</dbReference>
<dbReference type="KEGG" id="vg:40100522"/>
<keyword evidence="3" id="KW-1185">Reference proteome</keyword>
<dbReference type="EMBL" id="LR596615">
    <property type="protein sequence ID" value="VUE36150.1"/>
    <property type="molecule type" value="Genomic_DNA"/>
</dbReference>
<gene>
    <name evidence="1" type="primary">g104</name>
</gene>
<evidence type="ECO:0000313" key="4">
    <source>
        <dbReference type="Proteomes" id="UP000317227"/>
    </source>
</evidence>
<reference evidence="3" key="1">
    <citation type="submission" date="2017-10" db="EMBL/GenBank/DDBJ databases">
        <authorList>
            <person name="Skurnik M."/>
        </authorList>
    </citation>
    <scope>NUCLEOTIDE SEQUENCE [LARGE SCALE GENOMIC DNA]</scope>
</reference>
<organism evidence="1 3">
    <name type="scientific">Yersinia phage fHe-Yen9-04</name>
    <dbReference type="NCBI Taxonomy" id="2052742"/>
    <lineage>
        <taxon>Viruses</taxon>
        <taxon>Duplodnaviria</taxon>
        <taxon>Heunggongvirae</taxon>
        <taxon>Uroviricota</taxon>
        <taxon>Caudoviricetes</taxon>
        <taxon>Eneladusvirus</taxon>
        <taxon>Eneladusvirus Yen904</taxon>
    </lineage>
</organism>
<evidence type="ECO:0000313" key="3">
    <source>
        <dbReference type="Proteomes" id="UP000240931"/>
    </source>
</evidence>
<dbReference type="RefSeq" id="YP_009623714.1">
    <property type="nucleotide sequence ID" value="NC_042116.1"/>
</dbReference>
<dbReference type="EMBL" id="LT960551">
    <property type="protein sequence ID" value="SOK58381.1"/>
    <property type="molecule type" value="Genomic_DNA"/>
</dbReference>
<evidence type="ECO:0000313" key="2">
    <source>
        <dbReference type="EMBL" id="VUE36150.1"/>
    </source>
</evidence>
<proteinExistence type="predicted"/>
<dbReference type="Proteomes" id="UP000317227">
    <property type="component" value="Segment"/>
</dbReference>
<sequence>MLINDKNHLYHLIKYGVYFGYSNDSIIEFIQNFGTAYEEINGKFFDYRIKGETAGTGHMCSWYEAITLSYKELTNRINSNRYCDIIFPWDNDKPFNKTLTDSYVTNLYSTNFMYRYKVEQLFNYITTNFDITFQQE</sequence>